<keyword evidence="1" id="KW-1185">Reference proteome</keyword>
<dbReference type="Proteomes" id="UP000504633">
    <property type="component" value="Unplaced"/>
</dbReference>
<reference evidence="2" key="1">
    <citation type="submission" date="2025-08" db="UniProtKB">
        <authorList>
            <consortium name="RefSeq"/>
        </authorList>
    </citation>
    <scope>IDENTIFICATION</scope>
    <source>
        <strain evidence="2">15085-1641.00</strain>
        <tissue evidence="2">Whole body</tissue>
    </source>
</reference>
<dbReference type="AlphaFoldDB" id="A0A6J1M5I3"/>
<dbReference type="GeneID" id="111602463"/>
<dbReference type="Gene3D" id="3.80.10.10">
    <property type="entry name" value="Ribonuclease Inhibitor"/>
    <property type="match status" value="1"/>
</dbReference>
<organism evidence="1 2">
    <name type="scientific">Drosophila hydei</name>
    <name type="common">Fruit fly</name>
    <dbReference type="NCBI Taxonomy" id="7224"/>
    <lineage>
        <taxon>Eukaryota</taxon>
        <taxon>Metazoa</taxon>
        <taxon>Ecdysozoa</taxon>
        <taxon>Arthropoda</taxon>
        <taxon>Hexapoda</taxon>
        <taxon>Insecta</taxon>
        <taxon>Pterygota</taxon>
        <taxon>Neoptera</taxon>
        <taxon>Endopterygota</taxon>
        <taxon>Diptera</taxon>
        <taxon>Brachycera</taxon>
        <taxon>Muscomorpha</taxon>
        <taxon>Ephydroidea</taxon>
        <taxon>Drosophilidae</taxon>
        <taxon>Drosophila</taxon>
    </lineage>
</organism>
<dbReference type="RefSeq" id="XP_023175291.2">
    <property type="nucleotide sequence ID" value="XM_023319523.2"/>
</dbReference>
<evidence type="ECO:0000313" key="1">
    <source>
        <dbReference type="Proteomes" id="UP000504633"/>
    </source>
</evidence>
<dbReference type="KEGG" id="dhe:111602463"/>
<protein>
    <submittedName>
        <fullName evidence="2">Uncharacterized protein LOC111602463 isoform X3</fullName>
    </submittedName>
</protein>
<dbReference type="OrthoDB" id="7850481at2759"/>
<dbReference type="SUPFAM" id="SSF52047">
    <property type="entry name" value="RNI-like"/>
    <property type="match status" value="1"/>
</dbReference>
<sequence length="378" mass="44125">MMEILNDDCQLLIISYLDLISQFRLWVASKNFAPQIYNNLCYAWQRQPCHKLSHYMIEEFATHGIQSELDFIAIISPTVRDLRLRVVYLRNLERWRGLSFPLMETLHFTLKENGTTKHDRALELIVELFPRLRSFKSAASINGQIIEKLTMLQSLDLMKSVPINVGVSVTKFQQLEHLKLNEHFLSNNPTGSIMSLPKLRSLCFRPKWPQYENILKEIVELRGQDIIHIAFCSEWGELLGHLKQLKNLRQLTFYDSDEANAFNSLISSLPVLEQLNLITSDAFLPNEIELWRIVATCSSLKILNISQIPIDYKFFDLRNSAMNRALRNRSQPLTLHCCRSGEFEHLIAENFRHPNLILSFKDFKLDNIPYYCTKVYFA</sequence>
<evidence type="ECO:0000313" key="2">
    <source>
        <dbReference type="RefSeq" id="XP_023175291.2"/>
    </source>
</evidence>
<accession>A0A6J1M5I3</accession>
<dbReference type="InterPro" id="IPR032675">
    <property type="entry name" value="LRR_dom_sf"/>
</dbReference>
<proteinExistence type="predicted"/>
<gene>
    <name evidence="2" type="primary">LOC111602463</name>
</gene>
<name>A0A6J1M5I3_DROHY</name>